<keyword evidence="3" id="KW-1185">Reference proteome</keyword>
<feature type="compositionally biased region" description="Basic and acidic residues" evidence="1">
    <location>
        <begin position="42"/>
        <end position="56"/>
    </location>
</feature>
<evidence type="ECO:0000313" key="3">
    <source>
        <dbReference type="Proteomes" id="UP000266723"/>
    </source>
</evidence>
<comment type="caution">
    <text evidence="2">The sequence shown here is derived from an EMBL/GenBank/DDBJ whole genome shotgun (WGS) entry which is preliminary data.</text>
</comment>
<organism evidence="2 3">
    <name type="scientific">Brassica cretica</name>
    <name type="common">Mustard</name>
    <dbReference type="NCBI Taxonomy" id="69181"/>
    <lineage>
        <taxon>Eukaryota</taxon>
        <taxon>Viridiplantae</taxon>
        <taxon>Streptophyta</taxon>
        <taxon>Embryophyta</taxon>
        <taxon>Tracheophyta</taxon>
        <taxon>Spermatophyta</taxon>
        <taxon>Magnoliopsida</taxon>
        <taxon>eudicotyledons</taxon>
        <taxon>Gunneridae</taxon>
        <taxon>Pentapetalae</taxon>
        <taxon>rosids</taxon>
        <taxon>malvids</taxon>
        <taxon>Brassicales</taxon>
        <taxon>Brassicaceae</taxon>
        <taxon>Brassiceae</taxon>
        <taxon>Brassica</taxon>
    </lineage>
</organism>
<protein>
    <submittedName>
        <fullName evidence="2">Uncharacterized protein</fullName>
    </submittedName>
</protein>
<proteinExistence type="predicted"/>
<reference evidence="2 3" key="1">
    <citation type="journal article" date="2020" name="BMC Genomics">
        <title>Intraspecific diversification of the crop wild relative Brassica cretica Lam. using demographic model selection.</title>
        <authorList>
            <person name="Kioukis A."/>
            <person name="Michalopoulou V.A."/>
            <person name="Briers L."/>
            <person name="Pirintsos S."/>
            <person name="Studholme D.J."/>
            <person name="Pavlidis P."/>
            <person name="Sarris P.F."/>
        </authorList>
    </citation>
    <scope>NUCLEOTIDE SEQUENCE [LARGE SCALE GENOMIC DNA]</scope>
    <source>
        <strain evidence="3">cv. PFS-1207/04</strain>
    </source>
</reference>
<name>A0ABQ7C975_BRACR</name>
<feature type="compositionally biased region" description="Basic and acidic residues" evidence="1">
    <location>
        <begin position="68"/>
        <end position="79"/>
    </location>
</feature>
<dbReference type="Proteomes" id="UP000266723">
    <property type="component" value="Unassembled WGS sequence"/>
</dbReference>
<feature type="region of interest" description="Disordered" evidence="1">
    <location>
        <begin position="32"/>
        <end position="79"/>
    </location>
</feature>
<evidence type="ECO:0000313" key="2">
    <source>
        <dbReference type="EMBL" id="KAF3548273.1"/>
    </source>
</evidence>
<sequence>MIRREERGWGGEERRPKETKVTVERFIFDVKAIETPSTRQSRVGDPERRRDDESSRRARAGMSPPKEMPIDELRRGIID</sequence>
<gene>
    <name evidence="2" type="ORF">DY000_02004207</name>
</gene>
<dbReference type="EMBL" id="QGKV02000832">
    <property type="protein sequence ID" value="KAF3548273.1"/>
    <property type="molecule type" value="Genomic_DNA"/>
</dbReference>
<evidence type="ECO:0000256" key="1">
    <source>
        <dbReference type="SAM" id="MobiDB-lite"/>
    </source>
</evidence>
<accession>A0ABQ7C975</accession>